<keyword evidence="2" id="KW-1185">Reference proteome</keyword>
<name>A0ABU0CW11_9BACI</name>
<dbReference type="Proteomes" id="UP001232445">
    <property type="component" value="Unassembled WGS sequence"/>
</dbReference>
<reference evidence="1 2" key="1">
    <citation type="submission" date="2023-07" db="EMBL/GenBank/DDBJ databases">
        <title>Genomic Encyclopedia of Type Strains, Phase IV (KMG-IV): sequencing the most valuable type-strain genomes for metagenomic binning, comparative biology and taxonomic classification.</title>
        <authorList>
            <person name="Goeker M."/>
        </authorList>
    </citation>
    <scope>NUCLEOTIDE SEQUENCE [LARGE SCALE GENOMIC DNA]</scope>
    <source>
        <strain evidence="1 2">DSM 17740</strain>
    </source>
</reference>
<dbReference type="RefSeq" id="WP_307342527.1">
    <property type="nucleotide sequence ID" value="NZ_JAUSUQ010000016.1"/>
</dbReference>
<proteinExistence type="predicted"/>
<comment type="caution">
    <text evidence="1">The sequence shown here is derived from an EMBL/GenBank/DDBJ whole genome shotgun (WGS) entry which is preliminary data.</text>
</comment>
<dbReference type="EMBL" id="JAUSUQ010000016">
    <property type="protein sequence ID" value="MDQ0340612.1"/>
    <property type="molecule type" value="Genomic_DNA"/>
</dbReference>
<sequence>MPMFRRPVLRNEQYRLMTAIEKARERMTQLHKRRLLMPDGSTGQVPILLAELRYRYLLYQARKKGWSNMWYLD</sequence>
<evidence type="ECO:0008006" key="3">
    <source>
        <dbReference type="Google" id="ProtNLM"/>
    </source>
</evidence>
<evidence type="ECO:0000313" key="1">
    <source>
        <dbReference type="EMBL" id="MDQ0340612.1"/>
    </source>
</evidence>
<protein>
    <recommendedName>
        <fullName evidence="3">YaaL family protein</fullName>
    </recommendedName>
</protein>
<accession>A0ABU0CW11</accession>
<evidence type="ECO:0000313" key="2">
    <source>
        <dbReference type="Proteomes" id="UP001232445"/>
    </source>
</evidence>
<gene>
    <name evidence="1" type="ORF">J2S00_003436</name>
</gene>
<organism evidence="1 2">
    <name type="scientific">Caldalkalibacillus uzonensis</name>
    <dbReference type="NCBI Taxonomy" id="353224"/>
    <lineage>
        <taxon>Bacteria</taxon>
        <taxon>Bacillati</taxon>
        <taxon>Bacillota</taxon>
        <taxon>Bacilli</taxon>
        <taxon>Bacillales</taxon>
        <taxon>Bacillaceae</taxon>
        <taxon>Caldalkalibacillus</taxon>
    </lineage>
</organism>